<proteinExistence type="predicted"/>
<keyword evidence="3" id="KW-1185">Reference proteome</keyword>
<dbReference type="AlphaFoldDB" id="A0A5D4JCF6"/>
<comment type="caution">
    <text evidence="2">The sequence shown here is derived from an EMBL/GenBank/DDBJ whole genome shotgun (WGS) entry which is preliminary data.</text>
</comment>
<evidence type="ECO:0000256" key="1">
    <source>
        <dbReference type="SAM" id="MobiDB-lite"/>
    </source>
</evidence>
<name>A0A5D4JCF6_9ACTN</name>
<reference evidence="2 3" key="1">
    <citation type="submission" date="2019-08" db="EMBL/GenBank/DDBJ databases">
        <title>Draft genome for granaticin producer strain Streptomyces parvus C05.</title>
        <authorList>
            <person name="Gonzalez-Pimentel J.L."/>
        </authorList>
    </citation>
    <scope>NUCLEOTIDE SEQUENCE [LARGE SCALE GENOMIC DNA]</scope>
    <source>
        <strain evidence="2 3">C05</strain>
    </source>
</reference>
<dbReference type="Proteomes" id="UP000323242">
    <property type="component" value="Unassembled WGS sequence"/>
</dbReference>
<organism evidence="2 3">
    <name type="scientific">Streptomyces parvus</name>
    <dbReference type="NCBI Taxonomy" id="66428"/>
    <lineage>
        <taxon>Bacteria</taxon>
        <taxon>Bacillati</taxon>
        <taxon>Actinomycetota</taxon>
        <taxon>Actinomycetes</taxon>
        <taxon>Kitasatosporales</taxon>
        <taxon>Streptomycetaceae</taxon>
        <taxon>Streptomyces</taxon>
    </lineage>
</organism>
<dbReference type="RefSeq" id="WP_148903125.1">
    <property type="nucleotide sequence ID" value="NZ_VSZQ01000090.1"/>
</dbReference>
<evidence type="ECO:0000313" key="2">
    <source>
        <dbReference type="EMBL" id="TYR63231.1"/>
    </source>
</evidence>
<dbReference type="EMBL" id="VSZQ01000090">
    <property type="protein sequence ID" value="TYR63231.1"/>
    <property type="molecule type" value="Genomic_DNA"/>
</dbReference>
<accession>A0A5D4JCF6</accession>
<feature type="region of interest" description="Disordered" evidence="1">
    <location>
        <begin position="1"/>
        <end position="23"/>
    </location>
</feature>
<gene>
    <name evidence="2" type="ORF">FY004_17915</name>
</gene>
<sequence>MLGPDARPFETIPAARSGGSAPARPDVDFTVVRNGMDYLRSAVRHLASSEGAEPVDHALKYAVLHLQAATEVLLKARLTHEHWSLVFTDPGAASWQNFTVGNFESCSLATTLDRLEKIAQVRLTPRERTAISSLAKTRNALTHYGHSASAYQVEAQAARVLGLLLNFVSEHLRPPQATETTFVELVMAEVRGRLGAINALVQDRMKQISCQLTQYADYMVICPDCRQCALVVGESPERPTCLFCLQKFGAPQEAALRWGWEVLGDPEHVDWYVDDCGCTEGAGCLLWPVNTAASPVEDVALCFSCGAVYVEVKHR</sequence>
<evidence type="ECO:0000313" key="3">
    <source>
        <dbReference type="Proteomes" id="UP000323242"/>
    </source>
</evidence>
<protein>
    <submittedName>
        <fullName evidence="2">Uncharacterized protein</fullName>
    </submittedName>
</protein>